<organism evidence="1 2">
    <name type="scientific">Ornithinibacillus salinisoli</name>
    <dbReference type="NCBI Taxonomy" id="1848459"/>
    <lineage>
        <taxon>Bacteria</taxon>
        <taxon>Bacillati</taxon>
        <taxon>Bacillota</taxon>
        <taxon>Bacilli</taxon>
        <taxon>Bacillales</taxon>
        <taxon>Bacillaceae</taxon>
        <taxon>Ornithinibacillus</taxon>
    </lineage>
</organism>
<evidence type="ECO:0000313" key="1">
    <source>
        <dbReference type="EMBL" id="MFD2046041.1"/>
    </source>
</evidence>
<proteinExistence type="predicted"/>
<comment type="caution">
    <text evidence="1">The sequence shown here is derived from an EMBL/GenBank/DDBJ whole genome shotgun (WGS) entry which is preliminary data.</text>
</comment>
<sequence>MGEMAELAHEEYMFNQFVKQQKELKNNPYKTETVLNRSNWVDGLGTVHELKDMDKDYLQNVLFFIYKRRDFYWLNCNNVSLIEKFKDGDEFFQIVIRNSTIWKSIINELQEPTEGFNFEFTIPGELNNG</sequence>
<evidence type="ECO:0000313" key="2">
    <source>
        <dbReference type="Proteomes" id="UP001597383"/>
    </source>
</evidence>
<dbReference type="Proteomes" id="UP001597383">
    <property type="component" value="Unassembled WGS sequence"/>
</dbReference>
<dbReference type="EMBL" id="JBHUHQ010000021">
    <property type="protein sequence ID" value="MFD2046041.1"/>
    <property type="molecule type" value="Genomic_DNA"/>
</dbReference>
<accession>A0ABW4W491</accession>
<reference evidence="2" key="1">
    <citation type="journal article" date="2019" name="Int. J. Syst. Evol. Microbiol.">
        <title>The Global Catalogue of Microorganisms (GCM) 10K type strain sequencing project: providing services to taxonomists for standard genome sequencing and annotation.</title>
        <authorList>
            <consortium name="The Broad Institute Genomics Platform"/>
            <consortium name="The Broad Institute Genome Sequencing Center for Infectious Disease"/>
            <person name="Wu L."/>
            <person name="Ma J."/>
        </authorList>
    </citation>
    <scope>NUCLEOTIDE SEQUENCE [LARGE SCALE GENOMIC DNA]</scope>
    <source>
        <strain evidence="2">R28</strain>
    </source>
</reference>
<name>A0ABW4W491_9BACI</name>
<keyword evidence="2" id="KW-1185">Reference proteome</keyword>
<gene>
    <name evidence="1" type="ORF">ACFSJF_17315</name>
</gene>
<dbReference type="RefSeq" id="WP_377557018.1">
    <property type="nucleotide sequence ID" value="NZ_JBHUHQ010000021.1"/>
</dbReference>
<protein>
    <submittedName>
        <fullName evidence="1">Uncharacterized protein</fullName>
    </submittedName>
</protein>